<evidence type="ECO:0000313" key="6">
    <source>
        <dbReference type="Proteomes" id="UP001259832"/>
    </source>
</evidence>
<dbReference type="PANTHER" id="PTHR43860:SF2">
    <property type="entry name" value="BETAINE ALDEHYDE DEHYDROGENASE-RELATED"/>
    <property type="match status" value="1"/>
</dbReference>
<gene>
    <name evidence="5" type="ORF">P3T76_002882</name>
</gene>
<keyword evidence="6" id="KW-1185">Reference proteome</keyword>
<evidence type="ECO:0000313" key="5">
    <source>
        <dbReference type="EMBL" id="KAK1945834.1"/>
    </source>
</evidence>
<accession>A0AAD9LT82</accession>
<evidence type="ECO:0000256" key="1">
    <source>
        <dbReference type="ARBA" id="ARBA00009986"/>
    </source>
</evidence>
<dbReference type="InterPro" id="IPR016162">
    <property type="entry name" value="Ald_DH_N"/>
</dbReference>
<dbReference type="InterPro" id="IPR016161">
    <property type="entry name" value="Ald_DH/histidinol_DH"/>
</dbReference>
<dbReference type="Proteomes" id="UP001259832">
    <property type="component" value="Unassembled WGS sequence"/>
</dbReference>
<dbReference type="PANTHER" id="PTHR43860">
    <property type="entry name" value="BETAINE ALDEHYDE DEHYDROGENASE"/>
    <property type="match status" value="1"/>
</dbReference>
<feature type="compositionally biased region" description="Basic and acidic residues" evidence="3">
    <location>
        <begin position="134"/>
        <end position="147"/>
    </location>
</feature>
<keyword evidence="2" id="KW-0520">NAD</keyword>
<evidence type="ECO:0000256" key="2">
    <source>
        <dbReference type="ARBA" id="ARBA00023027"/>
    </source>
</evidence>
<evidence type="ECO:0000256" key="3">
    <source>
        <dbReference type="SAM" id="MobiDB-lite"/>
    </source>
</evidence>
<comment type="similarity">
    <text evidence="1">Belongs to the aldehyde dehydrogenase family.</text>
</comment>
<feature type="region of interest" description="Disordered" evidence="3">
    <location>
        <begin position="125"/>
        <end position="147"/>
    </location>
</feature>
<feature type="domain" description="Aldehyde dehydrogenase" evidence="4">
    <location>
        <begin position="39"/>
        <end position="135"/>
    </location>
</feature>
<evidence type="ECO:0000259" key="4">
    <source>
        <dbReference type="Pfam" id="PF00171"/>
    </source>
</evidence>
<dbReference type="SUPFAM" id="SSF53720">
    <property type="entry name" value="ALDH-like"/>
    <property type="match status" value="1"/>
</dbReference>
<dbReference type="EMBL" id="JASMQC010000004">
    <property type="protein sequence ID" value="KAK1945834.1"/>
    <property type="molecule type" value="Genomic_DNA"/>
</dbReference>
<organism evidence="5 6">
    <name type="scientific">Phytophthora citrophthora</name>
    <dbReference type="NCBI Taxonomy" id="4793"/>
    <lineage>
        <taxon>Eukaryota</taxon>
        <taxon>Sar</taxon>
        <taxon>Stramenopiles</taxon>
        <taxon>Oomycota</taxon>
        <taxon>Peronosporomycetes</taxon>
        <taxon>Peronosporales</taxon>
        <taxon>Peronosporaceae</taxon>
        <taxon>Phytophthora</taxon>
    </lineage>
</organism>
<sequence length="147" mass="16459">MWRLASRSPLIHTRLRPRLVSTTTVFDRDEYGLFIDGKFVSGSGSRLEVENPATTERLAYVSTATVEDVDRAVTSGQRAFKDGTWSRTSVGDRANVLNDIAKALRLRIPEFAEKESLQTGRPIREMKAQLARIPGEKRDTAEKGAEH</sequence>
<comment type="caution">
    <text evidence="5">The sequence shown here is derived from an EMBL/GenBank/DDBJ whole genome shotgun (WGS) entry which is preliminary data.</text>
</comment>
<dbReference type="AlphaFoldDB" id="A0AAD9LT82"/>
<name>A0AAD9LT82_9STRA</name>
<dbReference type="GO" id="GO:0016491">
    <property type="term" value="F:oxidoreductase activity"/>
    <property type="evidence" value="ECO:0007669"/>
    <property type="project" value="InterPro"/>
</dbReference>
<reference evidence="5" key="1">
    <citation type="submission" date="2023-08" db="EMBL/GenBank/DDBJ databases">
        <title>Reference Genome Resource for the Citrus Pathogen Phytophthora citrophthora.</title>
        <authorList>
            <person name="Moller H."/>
            <person name="Coetzee B."/>
            <person name="Rose L.J."/>
            <person name="Van Niekerk J.M."/>
        </authorList>
    </citation>
    <scope>NUCLEOTIDE SEQUENCE</scope>
    <source>
        <strain evidence="5">STE-U-9442</strain>
    </source>
</reference>
<protein>
    <submittedName>
        <fullName evidence="5">Aldehyde dehydrogenase AldA</fullName>
    </submittedName>
</protein>
<proteinExistence type="inferred from homology"/>
<dbReference type="Pfam" id="PF00171">
    <property type="entry name" value="Aldedh"/>
    <property type="match status" value="1"/>
</dbReference>
<dbReference type="Gene3D" id="3.40.605.10">
    <property type="entry name" value="Aldehyde Dehydrogenase, Chain A, domain 1"/>
    <property type="match status" value="1"/>
</dbReference>
<dbReference type="InterPro" id="IPR015590">
    <property type="entry name" value="Aldehyde_DH_dom"/>
</dbReference>